<dbReference type="GO" id="GO:0005524">
    <property type="term" value="F:ATP binding"/>
    <property type="evidence" value="ECO:0007669"/>
    <property type="project" value="InterPro"/>
</dbReference>
<dbReference type="InterPro" id="IPR018164">
    <property type="entry name" value="Ala-tRNA-synth_IIc_N"/>
</dbReference>
<dbReference type="STRING" id="4072.A0A2G2YJ51"/>
<sequence>MGTMSDTILTERYVAEGQNAYAVGKSVEVNLMDEKVLLACTVRIIQPGSGGRIRISSTNHSIYHLYHPQQCAVSYIDLCGYIDLTIVPYLPSVQHRYESVQAYFLGYCKPNSPLSKLKCACDTQKCIHAGGKYNYLDDVGKDTYHHTFFEMLDLYRLKMGSIAVLVKNLGRWNYEQQYEEYVSDAILLSVNATYDQLYMVIPASEYIYAVHDKEKYFIVCLKEKKYSCNAFQLDEIPCVHACAVLDSKNFKKGPYCSDLYKPKTA</sequence>
<dbReference type="Gene3D" id="3.30.930.10">
    <property type="entry name" value="Bira Bifunctional Protein, Domain 2"/>
    <property type="match status" value="1"/>
</dbReference>
<dbReference type="InterPro" id="IPR050058">
    <property type="entry name" value="Ala-tRNA_ligase"/>
</dbReference>
<dbReference type="PANTHER" id="PTHR11777:SF9">
    <property type="entry name" value="ALANINE--TRNA LIGASE, CYTOPLASMIC"/>
    <property type="match status" value="1"/>
</dbReference>
<dbReference type="Pfam" id="PF01411">
    <property type="entry name" value="tRNA-synt_2c"/>
    <property type="match status" value="1"/>
</dbReference>
<dbReference type="Gramene" id="PHT69773">
    <property type="protein sequence ID" value="PHT69773"/>
    <property type="gene ID" value="T459_24877"/>
</dbReference>
<name>A0A2G2YJ51_CAPAN</name>
<dbReference type="Proteomes" id="UP000222542">
    <property type="component" value="Unassembled WGS sequence"/>
</dbReference>
<comment type="caution">
    <text evidence="4">The sequence shown here is derived from an EMBL/GenBank/DDBJ whole genome shotgun (WGS) entry which is preliminary data.</text>
</comment>
<feature type="domain" description="SWIM-type" evidence="2">
    <location>
        <begin position="227"/>
        <end position="248"/>
    </location>
</feature>
<dbReference type="Pfam" id="PF04434">
    <property type="entry name" value="SWIM"/>
    <property type="match status" value="1"/>
</dbReference>
<evidence type="ECO:0000313" key="4">
    <source>
        <dbReference type="EMBL" id="PHT69773.1"/>
    </source>
</evidence>
<protein>
    <recommendedName>
        <fullName evidence="6">SWIM-type domain-containing protein</fullName>
    </recommendedName>
</protein>
<organism evidence="4 5">
    <name type="scientific">Capsicum annuum</name>
    <name type="common">Capsicum pepper</name>
    <dbReference type="NCBI Taxonomy" id="4072"/>
    <lineage>
        <taxon>Eukaryota</taxon>
        <taxon>Viridiplantae</taxon>
        <taxon>Streptophyta</taxon>
        <taxon>Embryophyta</taxon>
        <taxon>Tracheophyta</taxon>
        <taxon>Spermatophyta</taxon>
        <taxon>Magnoliopsida</taxon>
        <taxon>eudicotyledons</taxon>
        <taxon>Gunneridae</taxon>
        <taxon>Pentapetalae</taxon>
        <taxon>asterids</taxon>
        <taxon>lamiids</taxon>
        <taxon>Solanales</taxon>
        <taxon>Solanaceae</taxon>
        <taxon>Solanoideae</taxon>
        <taxon>Capsiceae</taxon>
        <taxon>Capsicum</taxon>
    </lineage>
</organism>
<dbReference type="InterPro" id="IPR045864">
    <property type="entry name" value="aa-tRNA-synth_II/BPL/LPL"/>
</dbReference>
<dbReference type="AlphaFoldDB" id="A0A2G2YJ51"/>
<gene>
    <name evidence="4" type="ORF">T459_24877</name>
</gene>
<dbReference type="EMBL" id="AYRZ02000010">
    <property type="protein sequence ID" value="PHT69773.1"/>
    <property type="molecule type" value="Genomic_DNA"/>
</dbReference>
<accession>A0A2G2YJ51</accession>
<evidence type="ECO:0008006" key="6">
    <source>
        <dbReference type="Google" id="ProtNLM"/>
    </source>
</evidence>
<dbReference type="InterPro" id="IPR056142">
    <property type="entry name" value="DUF7725"/>
</dbReference>
<keyword evidence="5" id="KW-1185">Reference proteome</keyword>
<evidence type="ECO:0000259" key="2">
    <source>
        <dbReference type="Pfam" id="PF04434"/>
    </source>
</evidence>
<evidence type="ECO:0000259" key="3">
    <source>
        <dbReference type="Pfam" id="PF24851"/>
    </source>
</evidence>
<feature type="domain" description="Alanyl-tRNA synthetase class IIc N-terminal" evidence="1">
    <location>
        <begin position="113"/>
        <end position="153"/>
    </location>
</feature>
<dbReference type="GO" id="GO:0006419">
    <property type="term" value="P:alanyl-tRNA aminoacylation"/>
    <property type="evidence" value="ECO:0007669"/>
    <property type="project" value="InterPro"/>
</dbReference>
<dbReference type="PANTHER" id="PTHR11777">
    <property type="entry name" value="ALANYL-TRNA SYNTHETASE"/>
    <property type="match status" value="1"/>
</dbReference>
<feature type="domain" description="DUF7725" evidence="3">
    <location>
        <begin position="31"/>
        <end position="58"/>
    </location>
</feature>
<proteinExistence type="predicted"/>
<evidence type="ECO:0000313" key="5">
    <source>
        <dbReference type="Proteomes" id="UP000222542"/>
    </source>
</evidence>
<dbReference type="InterPro" id="IPR007527">
    <property type="entry name" value="Znf_SWIM"/>
</dbReference>
<reference evidence="4 5" key="1">
    <citation type="journal article" date="2014" name="Nat. Genet.">
        <title>Genome sequence of the hot pepper provides insights into the evolution of pungency in Capsicum species.</title>
        <authorList>
            <person name="Kim S."/>
            <person name="Park M."/>
            <person name="Yeom S.I."/>
            <person name="Kim Y.M."/>
            <person name="Lee J.M."/>
            <person name="Lee H.A."/>
            <person name="Seo E."/>
            <person name="Choi J."/>
            <person name="Cheong K."/>
            <person name="Kim K.T."/>
            <person name="Jung K."/>
            <person name="Lee G.W."/>
            <person name="Oh S.K."/>
            <person name="Bae C."/>
            <person name="Kim S.B."/>
            <person name="Lee H.Y."/>
            <person name="Kim S.Y."/>
            <person name="Kim M.S."/>
            <person name="Kang B.C."/>
            <person name="Jo Y.D."/>
            <person name="Yang H.B."/>
            <person name="Jeong H.J."/>
            <person name="Kang W.H."/>
            <person name="Kwon J.K."/>
            <person name="Shin C."/>
            <person name="Lim J.Y."/>
            <person name="Park J.H."/>
            <person name="Huh J.H."/>
            <person name="Kim J.S."/>
            <person name="Kim B.D."/>
            <person name="Cohen O."/>
            <person name="Paran I."/>
            <person name="Suh M.C."/>
            <person name="Lee S.B."/>
            <person name="Kim Y.K."/>
            <person name="Shin Y."/>
            <person name="Noh S.J."/>
            <person name="Park J."/>
            <person name="Seo Y.S."/>
            <person name="Kwon S.Y."/>
            <person name="Kim H.A."/>
            <person name="Park J.M."/>
            <person name="Kim H.J."/>
            <person name="Choi S.B."/>
            <person name="Bosland P.W."/>
            <person name="Reeves G."/>
            <person name="Jo S.H."/>
            <person name="Lee B.W."/>
            <person name="Cho H.T."/>
            <person name="Choi H.S."/>
            <person name="Lee M.S."/>
            <person name="Yu Y."/>
            <person name="Do Choi Y."/>
            <person name="Park B.S."/>
            <person name="van Deynze A."/>
            <person name="Ashrafi H."/>
            <person name="Hill T."/>
            <person name="Kim W.T."/>
            <person name="Pai H.S."/>
            <person name="Ahn H.K."/>
            <person name="Yeam I."/>
            <person name="Giovannoni J.J."/>
            <person name="Rose J.K."/>
            <person name="Sorensen I."/>
            <person name="Lee S.J."/>
            <person name="Kim R.W."/>
            <person name="Choi I.Y."/>
            <person name="Choi B.S."/>
            <person name="Lim J.S."/>
            <person name="Lee Y.H."/>
            <person name="Choi D."/>
        </authorList>
    </citation>
    <scope>NUCLEOTIDE SEQUENCE [LARGE SCALE GENOMIC DNA]</scope>
    <source>
        <strain evidence="5">cv. CM334</strain>
    </source>
</reference>
<dbReference type="SUPFAM" id="SSF55681">
    <property type="entry name" value="Class II aaRS and biotin synthetases"/>
    <property type="match status" value="1"/>
</dbReference>
<dbReference type="Pfam" id="PF24851">
    <property type="entry name" value="DUF7725"/>
    <property type="match status" value="1"/>
</dbReference>
<dbReference type="GO" id="GO:0004813">
    <property type="term" value="F:alanine-tRNA ligase activity"/>
    <property type="evidence" value="ECO:0007669"/>
    <property type="project" value="InterPro"/>
</dbReference>
<evidence type="ECO:0000259" key="1">
    <source>
        <dbReference type="Pfam" id="PF01411"/>
    </source>
</evidence>
<dbReference type="GO" id="GO:0008270">
    <property type="term" value="F:zinc ion binding"/>
    <property type="evidence" value="ECO:0007669"/>
    <property type="project" value="InterPro"/>
</dbReference>
<reference evidence="4 5" key="2">
    <citation type="journal article" date="2017" name="Genome Biol.">
        <title>New reference genome sequences of hot pepper reveal the massive evolution of plant disease-resistance genes by retroduplication.</title>
        <authorList>
            <person name="Kim S."/>
            <person name="Park J."/>
            <person name="Yeom S.I."/>
            <person name="Kim Y.M."/>
            <person name="Seo E."/>
            <person name="Kim K.T."/>
            <person name="Kim M.S."/>
            <person name="Lee J.M."/>
            <person name="Cheong K."/>
            <person name="Shin H.S."/>
            <person name="Kim S.B."/>
            <person name="Han K."/>
            <person name="Lee J."/>
            <person name="Park M."/>
            <person name="Lee H.A."/>
            <person name="Lee H.Y."/>
            <person name="Lee Y."/>
            <person name="Oh S."/>
            <person name="Lee J.H."/>
            <person name="Choi E."/>
            <person name="Choi E."/>
            <person name="Lee S.E."/>
            <person name="Jeon J."/>
            <person name="Kim H."/>
            <person name="Choi G."/>
            <person name="Song H."/>
            <person name="Lee J."/>
            <person name="Lee S.C."/>
            <person name="Kwon J.K."/>
            <person name="Lee H.Y."/>
            <person name="Koo N."/>
            <person name="Hong Y."/>
            <person name="Kim R.W."/>
            <person name="Kang W.H."/>
            <person name="Huh J.H."/>
            <person name="Kang B.C."/>
            <person name="Yang T.J."/>
            <person name="Lee Y.H."/>
            <person name="Bennetzen J.L."/>
            <person name="Choi D."/>
        </authorList>
    </citation>
    <scope>NUCLEOTIDE SEQUENCE [LARGE SCALE GENOMIC DNA]</scope>
    <source>
        <strain evidence="5">cv. CM334</strain>
    </source>
</reference>